<proteinExistence type="predicted"/>
<dbReference type="Proteomes" id="UP000250028">
    <property type="component" value="Unassembled WGS sequence"/>
</dbReference>
<keyword evidence="2" id="KW-1185">Reference proteome</keyword>
<reference evidence="2" key="1">
    <citation type="submission" date="2016-10" db="EMBL/GenBank/DDBJ databases">
        <authorList>
            <person name="Varghese N."/>
            <person name="Submissions S."/>
        </authorList>
    </citation>
    <scope>NUCLEOTIDE SEQUENCE [LARGE SCALE GENOMIC DNA]</scope>
    <source>
        <strain evidence="2">DSM 22951</strain>
    </source>
</reference>
<evidence type="ECO:0000313" key="2">
    <source>
        <dbReference type="Proteomes" id="UP000250028"/>
    </source>
</evidence>
<sequence length="63" mass="6569">MSAEPTVTCLTCKAVQIVTPDGRGFPPRIATRKLAKRCTAAGHACQPVYRAGFVVAAPARGQA</sequence>
<organism evidence="1 2">
    <name type="scientific">Branchiibius hedensis</name>
    <dbReference type="NCBI Taxonomy" id="672460"/>
    <lineage>
        <taxon>Bacteria</taxon>
        <taxon>Bacillati</taxon>
        <taxon>Actinomycetota</taxon>
        <taxon>Actinomycetes</taxon>
        <taxon>Micrococcales</taxon>
        <taxon>Dermacoccaceae</taxon>
        <taxon>Branchiibius</taxon>
    </lineage>
</organism>
<dbReference type="AlphaFoldDB" id="A0A2Y9C700"/>
<accession>A0A2Y9C700</accession>
<protein>
    <submittedName>
        <fullName evidence="1">Uncharacterized protein</fullName>
    </submittedName>
</protein>
<name>A0A2Y9C700_9MICO</name>
<dbReference type="EMBL" id="UESZ01000004">
    <property type="protein sequence ID" value="SSA59145.1"/>
    <property type="molecule type" value="Genomic_DNA"/>
</dbReference>
<evidence type="ECO:0000313" key="1">
    <source>
        <dbReference type="EMBL" id="SSA59145.1"/>
    </source>
</evidence>
<gene>
    <name evidence="1" type="ORF">SAMN04489750_3965</name>
</gene>